<reference evidence="22 23" key="1">
    <citation type="submission" date="2022-09" db="EMBL/GenBank/DDBJ databases">
        <authorList>
            <person name="Palmer J.M."/>
        </authorList>
    </citation>
    <scope>NUCLEOTIDE SEQUENCE [LARGE SCALE GENOMIC DNA]</scope>
    <source>
        <strain evidence="22 23">DSM 7382</strain>
    </source>
</reference>
<dbReference type="InterPro" id="IPR017853">
    <property type="entry name" value="GH"/>
</dbReference>
<protein>
    <recommendedName>
        <fullName evidence="7">Glycogen debranching enzyme</fullName>
        <ecNumber evidence="5">2.4.1.25</ecNumber>
        <ecNumber evidence="6">3.2.1.33</ecNumber>
    </recommendedName>
    <alternativeName>
        <fullName evidence="16">Glycogen debrancher</fullName>
    </alternativeName>
</protein>
<dbReference type="Proteomes" id="UP001385951">
    <property type="component" value="Unassembled WGS sequence"/>
</dbReference>
<keyword evidence="12" id="KW-0320">Glycogen biosynthesis</keyword>
<comment type="similarity">
    <text evidence="15">Belongs to the glycogen debranching enzyme family.</text>
</comment>
<feature type="domain" description="Glycogen debranching enzyme C-terminal" evidence="18">
    <location>
        <begin position="1120"/>
        <end position="1578"/>
    </location>
</feature>
<dbReference type="SUPFAM" id="SSF51445">
    <property type="entry name" value="(Trans)glycosidases"/>
    <property type="match status" value="1"/>
</dbReference>
<comment type="subcellular location">
    <subcellularLocation>
        <location evidence="4">Cytoplasm</location>
    </subcellularLocation>
</comment>
<dbReference type="GO" id="GO:0005737">
    <property type="term" value="C:cytoplasm"/>
    <property type="evidence" value="ECO:0007669"/>
    <property type="project" value="UniProtKB-SubCell"/>
</dbReference>
<dbReference type="GO" id="GO:0004134">
    <property type="term" value="F:4-alpha-glucanotransferase activity"/>
    <property type="evidence" value="ECO:0007669"/>
    <property type="project" value="UniProtKB-EC"/>
</dbReference>
<dbReference type="GO" id="GO:0005978">
    <property type="term" value="P:glycogen biosynthetic process"/>
    <property type="evidence" value="ECO:0007669"/>
    <property type="project" value="UniProtKB-KW"/>
</dbReference>
<dbReference type="InterPro" id="IPR008928">
    <property type="entry name" value="6-hairpin_glycosidase_sf"/>
</dbReference>
<comment type="function">
    <text evidence="3">Multifunctional enzyme acting as 1,4-alpha-D-glucan:1,4-alpha-D-glucan 4-alpha-D-glycosyltransferase and amylo-1,6-glucosidase in glycogen degradation.</text>
</comment>
<evidence type="ECO:0000256" key="11">
    <source>
        <dbReference type="ARBA" id="ARBA00022801"/>
    </source>
</evidence>
<feature type="region of interest" description="Disordered" evidence="17">
    <location>
        <begin position="1"/>
        <end position="41"/>
    </location>
</feature>
<evidence type="ECO:0000256" key="3">
    <source>
        <dbReference type="ARBA" id="ARBA00003530"/>
    </source>
</evidence>
<dbReference type="GO" id="GO:0005980">
    <property type="term" value="P:glycogen catabolic process"/>
    <property type="evidence" value="ECO:0007669"/>
    <property type="project" value="InterPro"/>
</dbReference>
<dbReference type="GO" id="GO:0004135">
    <property type="term" value="F:amylo-alpha-1,6-glucosidase activity"/>
    <property type="evidence" value="ECO:0007669"/>
    <property type="project" value="UniProtKB-EC"/>
</dbReference>
<keyword evidence="11" id="KW-0378">Hydrolase</keyword>
<keyword evidence="10" id="KW-0808">Transferase</keyword>
<dbReference type="CDD" id="cd11327">
    <property type="entry name" value="AmyAc_Glg_debranch_2"/>
    <property type="match status" value="1"/>
</dbReference>
<dbReference type="Pfam" id="PF14699">
    <property type="entry name" value="hGDE_N"/>
    <property type="match status" value="1"/>
</dbReference>
<evidence type="ECO:0000256" key="8">
    <source>
        <dbReference type="ARBA" id="ARBA00022490"/>
    </source>
</evidence>
<dbReference type="EMBL" id="JASBNA010000017">
    <property type="protein sequence ID" value="KAK7686236.1"/>
    <property type="molecule type" value="Genomic_DNA"/>
</dbReference>
<keyword evidence="23" id="KW-1185">Reference proteome</keyword>
<evidence type="ECO:0000256" key="5">
    <source>
        <dbReference type="ARBA" id="ARBA00012560"/>
    </source>
</evidence>
<keyword evidence="8" id="KW-0963">Cytoplasm</keyword>
<dbReference type="PANTHER" id="PTHR10569">
    <property type="entry name" value="GLYCOGEN DEBRANCHING ENZYME"/>
    <property type="match status" value="1"/>
</dbReference>
<evidence type="ECO:0000256" key="12">
    <source>
        <dbReference type="ARBA" id="ARBA00023056"/>
    </source>
</evidence>
<feature type="domain" description="Glycogen debranching enzyme central" evidence="21">
    <location>
        <begin position="790"/>
        <end position="1031"/>
    </location>
</feature>
<dbReference type="FunFam" id="1.50.10.10:FF:000039">
    <property type="entry name" value="Glycogen debranching enzyme Gdb1, putative"/>
    <property type="match status" value="1"/>
</dbReference>
<dbReference type="EC" id="3.2.1.33" evidence="6"/>
<dbReference type="InterPro" id="IPR032788">
    <property type="entry name" value="AGL_central"/>
</dbReference>
<dbReference type="EC" id="2.4.1.25" evidence="5"/>
<comment type="caution">
    <text evidence="22">The sequence shown here is derived from an EMBL/GenBank/DDBJ whole genome shotgun (WGS) entry which is preliminary data.</text>
</comment>
<evidence type="ECO:0000256" key="4">
    <source>
        <dbReference type="ARBA" id="ARBA00004496"/>
    </source>
</evidence>
<evidence type="ECO:0000256" key="10">
    <source>
        <dbReference type="ARBA" id="ARBA00022679"/>
    </source>
</evidence>
<evidence type="ECO:0000256" key="13">
    <source>
        <dbReference type="ARBA" id="ARBA00023268"/>
    </source>
</evidence>
<evidence type="ECO:0000259" key="19">
    <source>
        <dbReference type="Pfam" id="PF14699"/>
    </source>
</evidence>
<evidence type="ECO:0000313" key="23">
    <source>
        <dbReference type="Proteomes" id="UP001385951"/>
    </source>
</evidence>
<evidence type="ECO:0000256" key="1">
    <source>
        <dbReference type="ARBA" id="ARBA00000439"/>
    </source>
</evidence>
<dbReference type="Pfam" id="PF14702">
    <property type="entry name" value="hGDE_central"/>
    <property type="match status" value="1"/>
</dbReference>
<evidence type="ECO:0000259" key="20">
    <source>
        <dbReference type="Pfam" id="PF14701"/>
    </source>
</evidence>
<evidence type="ECO:0000256" key="17">
    <source>
        <dbReference type="SAM" id="MobiDB-lite"/>
    </source>
</evidence>
<organism evidence="22 23">
    <name type="scientific">Cerrena zonata</name>
    <dbReference type="NCBI Taxonomy" id="2478898"/>
    <lineage>
        <taxon>Eukaryota</taxon>
        <taxon>Fungi</taxon>
        <taxon>Dikarya</taxon>
        <taxon>Basidiomycota</taxon>
        <taxon>Agaricomycotina</taxon>
        <taxon>Agaricomycetes</taxon>
        <taxon>Polyporales</taxon>
        <taxon>Cerrenaceae</taxon>
        <taxon>Cerrena</taxon>
    </lineage>
</organism>
<dbReference type="Gene3D" id="3.20.20.80">
    <property type="entry name" value="Glycosidases"/>
    <property type="match status" value="2"/>
</dbReference>
<dbReference type="InterPro" id="IPR010401">
    <property type="entry name" value="AGL/Gdb1"/>
</dbReference>
<evidence type="ECO:0000256" key="15">
    <source>
        <dbReference type="ARBA" id="ARBA00025780"/>
    </source>
</evidence>
<keyword evidence="13" id="KW-0511">Multifunctional enzyme</keyword>
<dbReference type="InterPro" id="IPR029436">
    <property type="entry name" value="AGL_euk_N"/>
</dbReference>
<gene>
    <name evidence="22" type="ORF">QCA50_010456</name>
</gene>
<comment type="catalytic activity">
    <reaction evidence="2">
        <text>Hydrolysis of (1-&gt;6)-alpha-D-glucosidic branch linkages in glycogen phosphorylase limit dextrin.</text>
        <dbReference type="EC" id="3.2.1.33"/>
    </reaction>
</comment>
<evidence type="ECO:0000256" key="7">
    <source>
        <dbReference type="ARBA" id="ARBA00020723"/>
    </source>
</evidence>
<evidence type="ECO:0000259" key="21">
    <source>
        <dbReference type="Pfam" id="PF14702"/>
    </source>
</evidence>
<keyword evidence="14" id="KW-0326">Glycosidase</keyword>
<evidence type="ECO:0000256" key="16">
    <source>
        <dbReference type="ARBA" id="ARBA00031477"/>
    </source>
</evidence>
<feature type="compositionally biased region" description="Polar residues" evidence="17">
    <location>
        <begin position="7"/>
        <end position="20"/>
    </location>
</feature>
<dbReference type="InterPro" id="IPR032792">
    <property type="entry name" value="AGL_glucanoTrfase"/>
</dbReference>
<name>A0AAW0G9C9_9APHY</name>
<evidence type="ECO:0000256" key="9">
    <source>
        <dbReference type="ARBA" id="ARBA00022676"/>
    </source>
</evidence>
<comment type="catalytic activity">
    <reaction evidence="1">
        <text>Transfers a segment of a (1-&gt;4)-alpha-D-glucan to a new position in an acceptor, which may be glucose or a (1-&gt;4)-alpha-D-glucan.</text>
        <dbReference type="EC" id="2.4.1.25"/>
    </reaction>
</comment>
<feature type="domain" description="Glycogen debranching enzyme glucanotransferase" evidence="20">
    <location>
        <begin position="200"/>
        <end position="633"/>
    </location>
</feature>
<evidence type="ECO:0000256" key="6">
    <source>
        <dbReference type="ARBA" id="ARBA00012778"/>
    </source>
</evidence>
<evidence type="ECO:0000259" key="18">
    <source>
        <dbReference type="Pfam" id="PF06202"/>
    </source>
</evidence>
<evidence type="ECO:0000256" key="2">
    <source>
        <dbReference type="ARBA" id="ARBA00000927"/>
    </source>
</evidence>
<keyword evidence="9" id="KW-0328">Glycosyltransferase</keyword>
<dbReference type="InterPro" id="IPR032790">
    <property type="entry name" value="GDE_C"/>
</dbReference>
<dbReference type="Pfam" id="PF14701">
    <property type="entry name" value="hDGE_amylase"/>
    <property type="match status" value="1"/>
</dbReference>
<evidence type="ECO:0000313" key="22">
    <source>
        <dbReference type="EMBL" id="KAK7686236.1"/>
    </source>
</evidence>
<dbReference type="SUPFAM" id="SSF48208">
    <property type="entry name" value="Six-hairpin glycosidases"/>
    <property type="match status" value="1"/>
</dbReference>
<accession>A0AAW0G9C9</accession>
<proteinExistence type="inferred from homology"/>
<dbReference type="Pfam" id="PF06202">
    <property type="entry name" value="GDE_C"/>
    <property type="match status" value="1"/>
</dbReference>
<feature type="domain" description="Eukaryotic glycogen debranching enzyme N-terminal" evidence="19">
    <location>
        <begin position="88"/>
        <end position="175"/>
    </location>
</feature>
<evidence type="ECO:0000256" key="14">
    <source>
        <dbReference type="ARBA" id="ARBA00023295"/>
    </source>
</evidence>
<dbReference type="PANTHER" id="PTHR10569:SF2">
    <property type="entry name" value="GLYCOGEN DEBRANCHING ENZYME"/>
    <property type="match status" value="1"/>
</dbReference>
<sequence length="1589" mass="177595">MPKARNVKSTLHSVQIPKNNFSREDSQSPKTPKTPKTPADEGIEFFESAFKQGEEPVHVYELQLDPDGGPNKDRSYMRLPPAYKPYVLRVTLQAGTPASKNGVFKTNFPLEGGRFARDHFVERKLPTDFSKPIHINLPISHAGAFTYWVEYDGDETGTRVKGREGYFNIDPILRTQARSSIVSDSAISSNGNAVQSKTVNLPLDGISMLTIVSKWMGSTDEWKNHFAEASERGYNMLHWTPLQERGESDSPYSIRDQLAYEHSMFPGGKGDLGTDGGRAKLEDVLKLARTEYGLLSLTDVVLNHTANDTPWLTEHPEAGFSPANTPHLSPALDLDDAMIEFSASVSSRGLPTTVESQDDLDTLINAFQDHLKGANIWQYYVLNVDTEQQSLKEAIIANDIVAWTTDIAHKTVVELAQIARETGIIKGHRTLEKRFGTYVPGPVAAGFVKAAFVDLGDDADVLADAWIRVVDVINVPLYQEWEEDTKIAIEQIKGRLKYTRLDDHGPKLGPITKDLPLVETYFTRVRGKADTDPKKYSLANNGWIWNADPLVNFALPPSKSYLRREVIVWGDCVKLRYGEGPSSNPWLWEYMTKYVTSLAESFEGFRIDNCHSTPLHVGVAMLDAARVVNPDLYVCAELFTGSEEMDTLFVSRLGINSLVREAGNAWDPKEFSRLLYRHGLGKPIGSMDTACVTSKEELPPPTGKGPTRPCLVIPHNGSVPHAMFFDLTHDNETYLDKRSAEDALSTGALITFSYSAIGSVKGFDDLYPKLLNLVAEKREYEVTSLGEGSGISKAKRILNSLHTEMALNGYEEGHVHQENDYIVMHRVQPTTQKGYLLVAHTAFSKGSKDRGYIDPVKLRSTKAKFLYGAHIEFSSYEIKEDVNQLRGMPGKLIEMQEVLAPQGLDNDGPYAEIVVPEYFPPGSIMLFETQMQGIDPQLDDLCSSGADEAFGPLDLVDLNVVLHRAEGEERDATAGEIGSYNVPGLGNSVYCGLEGWMHPLRHIMRYNDLGHPLCGHLREGTWAMDYVSNRLSKQSDTFPKLAAPAQWFQERFDLVKKTVPPFLRPKYFAVIISEAYKAARRAAIEQCSEFVSTGSAFTHDLALTAVQMYGMVQSASLDPGKPTPSLAAGLPHFTTNWARCWGRDVFIALRGLFLTTGNFEGAKQHILAFASTLKHGLIPNLLDSVRSPRYNSRDSPWWMLQNIQDYVNMAPGGLSILSEPVKRRFPKDDTWVAWDDPQAYEYSSTVAEIIQELLQRHADGIHFREYNAGPNLDMQMSDQGFNIDIDVDWTTGLIFGGNAHNCGTWMDKMGESVKAGTKGKPGTPRDGAPVEITGLLKSTVRWLDELSSVGKFPFKGVQATIDGKQRLVTYKEWNNLIQASFEECYYIPLDPVDDPKYNVNPALINRRGIYKDVFKSGPGREWSDYQFRCNFPIAMTVAPELFNEEHALGTLKLADQILRGPLGLKTLDPADMQYRPYYDNSNDGEDAAIAKGLNYHNGPEWGWPLGYFLRAYLYFDTRVGAGKKDPNETLHYLFKILLKPSHYVQHDPWAGLPELTNKDGEHCHDSCATQAWSNSTLLDFLQTVYEMNK</sequence>